<dbReference type="PANTHER" id="PTHR30373:SF8">
    <property type="entry name" value="BLL7265 PROTEIN"/>
    <property type="match status" value="1"/>
</dbReference>
<name>A0ABT7YC95_9BACT</name>
<accession>A0ABT7YC95</accession>
<dbReference type="Pfam" id="PF04536">
    <property type="entry name" value="TPM_phosphatase"/>
    <property type="match status" value="1"/>
</dbReference>
<reference evidence="2" key="1">
    <citation type="submission" date="2023-06" db="EMBL/GenBank/DDBJ databases">
        <title>Robiginitalea aurantiacus sp. nov. and Algoriphagus sediminis sp. nov., isolated from coastal sediment.</title>
        <authorList>
            <person name="Zhou Z.Y."/>
            <person name="An J."/>
            <person name="Jia Y.W."/>
            <person name="Du Z.J."/>
        </authorList>
    </citation>
    <scope>NUCLEOTIDE SEQUENCE</scope>
    <source>
        <strain evidence="2">C2-7</strain>
    </source>
</reference>
<dbReference type="InterPro" id="IPR007621">
    <property type="entry name" value="TPM_dom"/>
</dbReference>
<sequence length="145" mass="16453">MAEKLFSNEDREIIISAIKQAELKTSGEIQVHIESKVRGDLMDRAAEVFEMLKMFQTKDRNGVLFYLAVEDHKFAILGDGGINAVVPKNFWEEIKETMLGYFKKGEFTEGLKTGIKMAGDQLQAHFPYNESTDINELPDEISFGE</sequence>
<protein>
    <submittedName>
        <fullName evidence="2">TPM domain-containing protein</fullName>
    </submittedName>
</protein>
<keyword evidence="3" id="KW-1185">Reference proteome</keyword>
<dbReference type="PANTHER" id="PTHR30373">
    <property type="entry name" value="UPF0603 PROTEIN YGCG"/>
    <property type="match status" value="1"/>
</dbReference>
<gene>
    <name evidence="2" type="ORF">QVH07_07635</name>
</gene>
<evidence type="ECO:0000313" key="3">
    <source>
        <dbReference type="Proteomes" id="UP001171916"/>
    </source>
</evidence>
<proteinExistence type="predicted"/>
<organism evidence="2 3">
    <name type="scientific">Algoriphagus sediminis</name>
    <dbReference type="NCBI Taxonomy" id="3057113"/>
    <lineage>
        <taxon>Bacteria</taxon>
        <taxon>Pseudomonadati</taxon>
        <taxon>Bacteroidota</taxon>
        <taxon>Cytophagia</taxon>
        <taxon>Cytophagales</taxon>
        <taxon>Cyclobacteriaceae</taxon>
        <taxon>Algoriphagus</taxon>
    </lineage>
</organism>
<evidence type="ECO:0000259" key="1">
    <source>
        <dbReference type="Pfam" id="PF04536"/>
    </source>
</evidence>
<comment type="caution">
    <text evidence="2">The sequence shown here is derived from an EMBL/GenBank/DDBJ whole genome shotgun (WGS) entry which is preliminary data.</text>
</comment>
<dbReference type="Gene3D" id="3.10.310.50">
    <property type="match status" value="1"/>
</dbReference>
<dbReference type="EMBL" id="JAUEPH010000003">
    <property type="protein sequence ID" value="MDN3204015.1"/>
    <property type="molecule type" value="Genomic_DNA"/>
</dbReference>
<feature type="domain" description="TPM" evidence="1">
    <location>
        <begin position="3"/>
        <end position="120"/>
    </location>
</feature>
<evidence type="ECO:0000313" key="2">
    <source>
        <dbReference type="EMBL" id="MDN3204015.1"/>
    </source>
</evidence>
<dbReference type="RefSeq" id="WP_289999571.1">
    <property type="nucleotide sequence ID" value="NZ_JAUEPH010000003.1"/>
</dbReference>
<dbReference type="Proteomes" id="UP001171916">
    <property type="component" value="Unassembled WGS sequence"/>
</dbReference>